<gene>
    <name evidence="1" type="ORF">GD627_04330</name>
</gene>
<reference evidence="1 2" key="1">
    <citation type="submission" date="2019-08" db="EMBL/GenBank/DDBJ databases">
        <title>Arthrobacter sp. nov., isolated from plateau pika and Tibetan wild ass.</title>
        <authorList>
            <person name="Ge Y."/>
        </authorList>
    </citation>
    <scope>NUCLEOTIDE SEQUENCE [LARGE SCALE GENOMIC DNA]</scope>
    <source>
        <strain evidence="1 2">785</strain>
    </source>
</reference>
<dbReference type="InterPro" id="IPR021246">
    <property type="entry name" value="DUF2797"/>
</dbReference>
<accession>A0A5N6MTP0</accession>
<dbReference type="Pfam" id="PF10977">
    <property type="entry name" value="DUF2797"/>
    <property type="match status" value="1"/>
</dbReference>
<dbReference type="EMBL" id="VTFX01000001">
    <property type="protein sequence ID" value="KAD4060282.1"/>
    <property type="molecule type" value="Genomic_DNA"/>
</dbReference>
<evidence type="ECO:0000313" key="2">
    <source>
        <dbReference type="Proteomes" id="UP000326852"/>
    </source>
</evidence>
<dbReference type="AlphaFoldDB" id="A0A5N6MTP0"/>
<evidence type="ECO:0000313" key="1">
    <source>
        <dbReference type="EMBL" id="KAD4060282.1"/>
    </source>
</evidence>
<protein>
    <submittedName>
        <fullName evidence="1">DUF2797 domain-containing protein</fullName>
    </submittedName>
</protein>
<sequence length="324" mass="34575">MALNGRLTIPAAGSTTANADAGRFLCSGTSWDGSGPRLALHLPDGQPHRQPLTPGTELRFRVLADTNGNEKFCLGSWQVNDDGVQSHTPCPGQAPAERGYQCSSCFIRDEVRGIHNSHRVDSIPDALRRYLDQPHWLYVATFADGSTKVGTAADGRKRLRLVEQGAVCARYVARAGDGLIVRVLEDAVTAVVGLQQAVRAGTKTAALTRPLAAGTLDARNAEAAESVRSMLADTGITGFRPVDEVWEPPAQFATVLDTSCELYPCDPASGEHGMVIQAVLGATALVRVDGEETLFAADLSRLKGRRLQYGPFRTAVPALQAALF</sequence>
<dbReference type="Proteomes" id="UP000326852">
    <property type="component" value="Unassembled WGS sequence"/>
</dbReference>
<proteinExistence type="predicted"/>
<comment type="caution">
    <text evidence="1">The sequence shown here is derived from an EMBL/GenBank/DDBJ whole genome shotgun (WGS) entry which is preliminary data.</text>
</comment>
<keyword evidence="2" id="KW-1185">Reference proteome</keyword>
<name>A0A5N6MTP0_9MICC</name>
<organism evidence="1 2">
    <name type="scientific">Arthrobacter yangruifuii</name>
    <dbReference type="NCBI Taxonomy" id="2606616"/>
    <lineage>
        <taxon>Bacteria</taxon>
        <taxon>Bacillati</taxon>
        <taxon>Actinomycetota</taxon>
        <taxon>Actinomycetes</taxon>
        <taxon>Micrococcales</taxon>
        <taxon>Micrococcaceae</taxon>
        <taxon>Arthrobacter</taxon>
    </lineage>
</organism>